<name>A0ABT8SG47_9BURK</name>
<feature type="domain" description="Dynamin-like helical" evidence="3">
    <location>
        <begin position="214"/>
        <end position="546"/>
    </location>
</feature>
<evidence type="ECO:0000259" key="3">
    <source>
        <dbReference type="Pfam" id="PF18709"/>
    </source>
</evidence>
<dbReference type="EMBL" id="JAUKVY010000028">
    <property type="protein sequence ID" value="MDO1536451.1"/>
    <property type="molecule type" value="Genomic_DNA"/>
</dbReference>
<dbReference type="Pfam" id="PF18709">
    <property type="entry name" value="DLP_helical"/>
    <property type="match status" value="1"/>
</dbReference>
<dbReference type="InterPro" id="IPR040576">
    <property type="entry name" value="DLP_helical"/>
</dbReference>
<feature type="domain" description="G" evidence="2">
    <location>
        <begin position="57"/>
        <end position="164"/>
    </location>
</feature>
<accession>A0ABT8SG47</accession>
<evidence type="ECO:0000256" key="1">
    <source>
        <dbReference type="SAM" id="Coils"/>
    </source>
</evidence>
<dbReference type="InterPro" id="IPR049678">
    <property type="entry name" value="LeoA-like"/>
</dbReference>
<proteinExistence type="predicted"/>
<dbReference type="NCBIfam" id="NF041922">
    <property type="entry name" value="DLP_LeoA_gen"/>
    <property type="match status" value="1"/>
</dbReference>
<dbReference type="RefSeq" id="WP_301814511.1">
    <property type="nucleotide sequence ID" value="NZ_JAUJZH010000028.1"/>
</dbReference>
<feature type="coiled-coil region" evidence="1">
    <location>
        <begin position="296"/>
        <end position="330"/>
    </location>
</feature>
<evidence type="ECO:0000313" key="5">
    <source>
        <dbReference type="Proteomes" id="UP001169027"/>
    </source>
</evidence>
<dbReference type="SUPFAM" id="SSF52540">
    <property type="entry name" value="P-loop containing nucleoside triphosphate hydrolases"/>
    <property type="match status" value="1"/>
</dbReference>
<organism evidence="4 5">
    <name type="scientific">Variovorax ginsengisoli</name>
    <dbReference type="NCBI Taxonomy" id="363844"/>
    <lineage>
        <taxon>Bacteria</taxon>
        <taxon>Pseudomonadati</taxon>
        <taxon>Pseudomonadota</taxon>
        <taxon>Betaproteobacteria</taxon>
        <taxon>Burkholderiales</taxon>
        <taxon>Comamonadaceae</taxon>
        <taxon>Variovorax</taxon>
    </lineage>
</organism>
<dbReference type="Proteomes" id="UP001169027">
    <property type="component" value="Unassembled WGS sequence"/>
</dbReference>
<dbReference type="Gene3D" id="3.40.50.300">
    <property type="entry name" value="P-loop containing nucleotide triphosphate hydrolases"/>
    <property type="match status" value="1"/>
</dbReference>
<reference evidence="4" key="1">
    <citation type="submission" date="2023-06" db="EMBL/GenBank/DDBJ databases">
        <authorList>
            <person name="Jiang Y."/>
            <person name="Liu Q."/>
        </authorList>
    </citation>
    <scope>NUCLEOTIDE SEQUENCE</scope>
    <source>
        <strain evidence="4">CGMCC 1.12090</strain>
    </source>
</reference>
<keyword evidence="5" id="KW-1185">Reference proteome</keyword>
<dbReference type="InterPro" id="IPR006073">
    <property type="entry name" value="GTP-bd"/>
</dbReference>
<comment type="caution">
    <text evidence="4">The sequence shown here is derived from an EMBL/GenBank/DDBJ whole genome shotgun (WGS) entry which is preliminary data.</text>
</comment>
<evidence type="ECO:0000259" key="2">
    <source>
        <dbReference type="Pfam" id="PF01926"/>
    </source>
</evidence>
<protein>
    <submittedName>
        <fullName evidence="4">50S ribosome-binding GTPase</fullName>
    </submittedName>
</protein>
<sequence length="576" mass="65282">MSDTFDNFRRQKGKAIEIMEKLQNFLSQGMELGVNIHPSLKKKLEDGLDELHHGKLRIALIGGFSEGKTSIAAAWLERLDDLSMNISQQESSNEVKVYEVEDKLVLIDTPGLYGFKEQFNSDTQEVEKYKDITRNYVSEAHLVLYVMNSTNPIKESHKEELQWLFRNLGLLPRTVFVLSRFDEVADVEEDGDYLEKFLVKKQNVAQRLDHMLQLSDAEKSALAIVAVAANPFGLGTRHWLDNMDQFRRLSHIADLQSATRQMILHSGGADALAEDVKRSIIADVIEKQLPIAKRDFQQLQSEASKLEDVHRDQQHELQKVNGEIKDARVRLRGKIVRYFEDLVLQAKGTTQETFAAFFQREIGSEGILIDQRVQEFFAEEVNHVALDIGRIQVKVDSEVSHFNNMVSAMSREGITYVTRNNLINNKSVLAARDGLNTAAKALGLDIGKYLKFKPWGATNLAKGLAGALAALGLALDVWDTVKQEQRKLDFQKDLIDMAEKLVDQRKEIVALIDGDDFEARFFPSFGSLQAQLQGIRDELDHLVRKQSDFRKWYQFGKAIDVEFREAGELATADEAG</sequence>
<gene>
    <name evidence="4" type="ORF">Q2T77_29625</name>
</gene>
<dbReference type="Pfam" id="PF01926">
    <property type="entry name" value="MMR_HSR1"/>
    <property type="match status" value="1"/>
</dbReference>
<keyword evidence="1" id="KW-0175">Coiled coil</keyword>
<dbReference type="InterPro" id="IPR027417">
    <property type="entry name" value="P-loop_NTPase"/>
</dbReference>
<evidence type="ECO:0000313" key="4">
    <source>
        <dbReference type="EMBL" id="MDO1536451.1"/>
    </source>
</evidence>